<gene>
    <name evidence="2" type="ORF">FJT64_020009</name>
</gene>
<evidence type="ECO:0000313" key="2">
    <source>
        <dbReference type="EMBL" id="KAF0308803.1"/>
    </source>
</evidence>
<sequence length="131" mass="13658">MHVGSRSCAVGCARRSCCAAELRQPGRWALDRLAPVPPGRPPAPAGLLRLGMEGMEAAGESPLDVLSRAASMVQGQEIVPTALWGVRSPDRVPPSLAPHRTDQRTSTQGARPSDLNGAGTARRDSGNLSGI</sequence>
<reference evidence="2 3" key="1">
    <citation type="submission" date="2019-07" db="EMBL/GenBank/DDBJ databases">
        <title>Draft genome assembly of a fouling barnacle, Amphibalanus amphitrite (Darwin, 1854): The first reference genome for Thecostraca.</title>
        <authorList>
            <person name="Kim W."/>
        </authorList>
    </citation>
    <scope>NUCLEOTIDE SEQUENCE [LARGE SCALE GENOMIC DNA]</scope>
    <source>
        <strain evidence="2">SNU_AA5</strain>
        <tissue evidence="2">Soma without cirri and trophi</tissue>
    </source>
</reference>
<dbReference type="EMBL" id="VIIS01000461">
    <property type="protein sequence ID" value="KAF0308803.1"/>
    <property type="molecule type" value="Genomic_DNA"/>
</dbReference>
<accession>A0A6A4WRX7</accession>
<evidence type="ECO:0000256" key="1">
    <source>
        <dbReference type="SAM" id="MobiDB-lite"/>
    </source>
</evidence>
<evidence type="ECO:0000313" key="3">
    <source>
        <dbReference type="Proteomes" id="UP000440578"/>
    </source>
</evidence>
<protein>
    <submittedName>
        <fullName evidence="2">Uncharacterized protein</fullName>
    </submittedName>
</protein>
<dbReference type="AlphaFoldDB" id="A0A6A4WRX7"/>
<feature type="region of interest" description="Disordered" evidence="1">
    <location>
        <begin position="84"/>
        <end position="131"/>
    </location>
</feature>
<proteinExistence type="predicted"/>
<keyword evidence="3" id="KW-1185">Reference proteome</keyword>
<comment type="caution">
    <text evidence="2">The sequence shown here is derived from an EMBL/GenBank/DDBJ whole genome shotgun (WGS) entry which is preliminary data.</text>
</comment>
<dbReference type="Proteomes" id="UP000440578">
    <property type="component" value="Unassembled WGS sequence"/>
</dbReference>
<organism evidence="2 3">
    <name type="scientific">Amphibalanus amphitrite</name>
    <name type="common">Striped barnacle</name>
    <name type="synonym">Balanus amphitrite</name>
    <dbReference type="NCBI Taxonomy" id="1232801"/>
    <lineage>
        <taxon>Eukaryota</taxon>
        <taxon>Metazoa</taxon>
        <taxon>Ecdysozoa</taxon>
        <taxon>Arthropoda</taxon>
        <taxon>Crustacea</taxon>
        <taxon>Multicrustacea</taxon>
        <taxon>Cirripedia</taxon>
        <taxon>Thoracica</taxon>
        <taxon>Thoracicalcarea</taxon>
        <taxon>Balanomorpha</taxon>
        <taxon>Balanoidea</taxon>
        <taxon>Balanidae</taxon>
        <taxon>Amphibalaninae</taxon>
        <taxon>Amphibalanus</taxon>
    </lineage>
</organism>
<name>A0A6A4WRX7_AMPAM</name>